<evidence type="ECO:0000313" key="1">
    <source>
        <dbReference type="EMBL" id="EPY03755.1"/>
    </source>
</evidence>
<dbReference type="PATRIC" id="fig|1117108.3.peg.5875"/>
<accession>S9TZL2</accession>
<proteinExistence type="predicted"/>
<organism evidence="1 2">
    <name type="scientific">Paenibacillus alvei TS-15</name>
    <dbReference type="NCBI Taxonomy" id="1117108"/>
    <lineage>
        <taxon>Bacteria</taxon>
        <taxon>Bacillati</taxon>
        <taxon>Bacillota</taxon>
        <taxon>Bacilli</taxon>
        <taxon>Bacillales</taxon>
        <taxon>Paenibacillaceae</taxon>
        <taxon>Paenibacillus</taxon>
    </lineage>
</organism>
<evidence type="ECO:0000313" key="2">
    <source>
        <dbReference type="Proteomes" id="UP000015344"/>
    </source>
</evidence>
<sequence length="39" mass="4400">MVTLAPLISRLAAKEIIDNVQLEELQACRLARFNKESKS</sequence>
<name>S9TZL2_PAEAL</name>
<reference evidence="1 2" key="1">
    <citation type="submission" date="2013-05" db="EMBL/GenBank/DDBJ databases">
        <authorList>
            <person name="Strain E.A."/>
            <person name="Brown E."/>
            <person name="Allard M.W."/>
            <person name="Luo Y.L."/>
        </authorList>
    </citation>
    <scope>NUCLEOTIDE SEQUENCE [LARGE SCALE GENOMIC DNA]</scope>
    <source>
        <strain evidence="1 2">TS-15</strain>
    </source>
</reference>
<gene>
    <name evidence="1" type="ORF">PAALTS15_28446</name>
</gene>
<comment type="caution">
    <text evidence="1">The sequence shown here is derived from an EMBL/GenBank/DDBJ whole genome shotgun (WGS) entry which is preliminary data.</text>
</comment>
<dbReference type="AlphaFoldDB" id="S9TZL2"/>
<dbReference type="Proteomes" id="UP000015344">
    <property type="component" value="Unassembled WGS sequence"/>
</dbReference>
<protein>
    <submittedName>
        <fullName evidence="1">Uncharacterized protein</fullName>
    </submittedName>
</protein>
<dbReference type="EMBL" id="ATMT01000104">
    <property type="protein sequence ID" value="EPY03755.1"/>
    <property type="molecule type" value="Genomic_DNA"/>
</dbReference>